<feature type="transmembrane region" description="Helical" evidence="8">
    <location>
        <begin position="505"/>
        <end position="524"/>
    </location>
</feature>
<comment type="subcellular location">
    <subcellularLocation>
        <location evidence="1">Membrane</location>
        <topology evidence="1">Multi-pass membrane protein</topology>
    </subcellularLocation>
</comment>
<keyword evidence="4 8" id="KW-1133">Transmembrane helix</keyword>
<feature type="domain" description="PGG" evidence="9">
    <location>
        <begin position="498"/>
        <end position="621"/>
    </location>
</feature>
<protein>
    <submittedName>
        <fullName evidence="10">Protein ACCELERATED CELL DEATH 6-like</fullName>
    </submittedName>
</protein>
<dbReference type="InterPro" id="IPR026961">
    <property type="entry name" value="PGG_dom"/>
</dbReference>
<name>A0A3L6ST47_PANMI</name>
<dbReference type="Pfam" id="PF12796">
    <property type="entry name" value="Ank_2"/>
    <property type="match status" value="1"/>
</dbReference>
<dbReference type="OrthoDB" id="1847170at2759"/>
<evidence type="ECO:0000256" key="2">
    <source>
        <dbReference type="ARBA" id="ARBA00022692"/>
    </source>
</evidence>
<dbReference type="Pfam" id="PF13857">
    <property type="entry name" value="Ank_5"/>
    <property type="match status" value="1"/>
</dbReference>
<keyword evidence="3" id="KW-0677">Repeat</keyword>
<evidence type="ECO:0000256" key="4">
    <source>
        <dbReference type="ARBA" id="ARBA00022989"/>
    </source>
</evidence>
<dbReference type="SUPFAM" id="SSF48403">
    <property type="entry name" value="Ankyrin repeat"/>
    <property type="match status" value="2"/>
</dbReference>
<dbReference type="InterPro" id="IPR002110">
    <property type="entry name" value="Ankyrin_rpt"/>
</dbReference>
<feature type="transmembrane region" description="Helical" evidence="8">
    <location>
        <begin position="600"/>
        <end position="623"/>
    </location>
</feature>
<evidence type="ECO:0000313" key="11">
    <source>
        <dbReference type="Proteomes" id="UP000275267"/>
    </source>
</evidence>
<feature type="transmembrane region" description="Helical" evidence="8">
    <location>
        <begin position="568"/>
        <end position="588"/>
    </location>
</feature>
<dbReference type="STRING" id="4540.A0A3L6ST47"/>
<keyword evidence="2 8" id="KW-0812">Transmembrane</keyword>
<evidence type="ECO:0000313" key="10">
    <source>
        <dbReference type="EMBL" id="RLN27527.1"/>
    </source>
</evidence>
<feature type="transmembrane region" description="Helical" evidence="8">
    <location>
        <begin position="671"/>
        <end position="695"/>
    </location>
</feature>
<feature type="transmembrane region" description="Helical" evidence="8">
    <location>
        <begin position="629"/>
        <end position="650"/>
    </location>
</feature>
<dbReference type="InterPro" id="IPR036770">
    <property type="entry name" value="Ankyrin_rpt-contain_sf"/>
</dbReference>
<sequence length="704" mass="76137">MEPTKSSSMAPRKESSELAARRTSMMLMAASTGDCHQLWRGEILAAAAAAHHEIAIDVGSDGQGDGESAALVEARLTEETGGSSALHVVAAAGDGERYLESARVICGRARRLLDQPDRNGDTPLHCAARAGNARMVAQLVGLAGGEDEVRALVRARNRRGETALHEAVRFGGTEMVRALMDGDRGLAGVVADDGTTPLYLASSLGREKIARELHQKGDGLSFSGPDGQNALHAAVIHHRGIAKLLLEWNKDLVSQRDINGSTPMHFAASAADPAFFQFTNFVFTTSNFESHFLGSYLLPQRCLTRFYEWRELPFPLLLNAEPSLAFQPDVDGSYPVHVAASAESMVAIIVLLTRYPGCAGLRDARGRTFLHVAVERKRFHVVKFVCHCSRSFKPMLNAQDEDGNTALHLAINQGELDIFRCLIRNRNVKINLQNNQGNTPMDLALGKVRSGFYFGLTAPRRILGMLTFANAQASSGNRRRDQMEEYNPSLNEEEESSKIKDFAQIVGIGSVLVATATFAAAITIPGGVWTPGDVAGAKQSGLAAPPPAGTPVLTGKYAFDGFVVSNTVAFICSTLATFSLVYCGVAAVDIQRRFELVSFSLALLLCAARSFCAAFAFSLYLLLSPVEKGTAIAACVMTSLALLDGLWFLITSFHDTTALLSRRTKLTFLKLGTGFVANIIYLFWPYLVIFGYMSIDDLKNLGDF</sequence>
<dbReference type="PROSITE" id="PS50297">
    <property type="entry name" value="ANK_REP_REGION"/>
    <property type="match status" value="3"/>
</dbReference>
<feature type="repeat" description="ANK" evidence="7">
    <location>
        <begin position="159"/>
        <end position="181"/>
    </location>
</feature>
<evidence type="ECO:0000259" key="9">
    <source>
        <dbReference type="Pfam" id="PF13962"/>
    </source>
</evidence>
<dbReference type="EMBL" id="PQIB02000003">
    <property type="protein sequence ID" value="RLN27527.1"/>
    <property type="molecule type" value="Genomic_DNA"/>
</dbReference>
<evidence type="ECO:0000256" key="6">
    <source>
        <dbReference type="ARBA" id="ARBA00023136"/>
    </source>
</evidence>
<dbReference type="PANTHER" id="PTHR24186:SF50">
    <property type="entry name" value="ANKYRIN REPEAT-CONTAINING PROTEIN ITN1-LIKE ISOFORM X1"/>
    <property type="match status" value="1"/>
</dbReference>
<accession>A0A3L6ST47</accession>
<evidence type="ECO:0000256" key="5">
    <source>
        <dbReference type="ARBA" id="ARBA00023043"/>
    </source>
</evidence>
<feature type="repeat" description="ANK" evidence="7">
    <location>
        <begin position="193"/>
        <end position="225"/>
    </location>
</feature>
<evidence type="ECO:0000256" key="7">
    <source>
        <dbReference type="PROSITE-ProRule" id="PRU00023"/>
    </source>
</evidence>
<keyword evidence="5 7" id="KW-0040">ANK repeat</keyword>
<proteinExistence type="predicted"/>
<evidence type="ECO:0000256" key="1">
    <source>
        <dbReference type="ARBA" id="ARBA00004141"/>
    </source>
</evidence>
<dbReference type="Pfam" id="PF00023">
    <property type="entry name" value="Ank"/>
    <property type="match status" value="2"/>
</dbReference>
<dbReference type="AlphaFoldDB" id="A0A3L6ST47"/>
<gene>
    <name evidence="10" type="ORF">C2845_PM05G33120</name>
</gene>
<dbReference type="SMART" id="SM00248">
    <property type="entry name" value="ANK"/>
    <property type="match status" value="8"/>
</dbReference>
<evidence type="ECO:0000256" key="3">
    <source>
        <dbReference type="ARBA" id="ARBA00022737"/>
    </source>
</evidence>
<feature type="repeat" description="ANK" evidence="7">
    <location>
        <begin position="402"/>
        <end position="435"/>
    </location>
</feature>
<reference evidence="11" key="1">
    <citation type="journal article" date="2019" name="Nat. Commun.">
        <title>The genome of broomcorn millet.</title>
        <authorList>
            <person name="Zou C."/>
            <person name="Miki D."/>
            <person name="Li D."/>
            <person name="Tang Q."/>
            <person name="Xiao L."/>
            <person name="Rajput S."/>
            <person name="Deng P."/>
            <person name="Jia W."/>
            <person name="Huang R."/>
            <person name="Zhang M."/>
            <person name="Sun Y."/>
            <person name="Hu J."/>
            <person name="Fu X."/>
            <person name="Schnable P.S."/>
            <person name="Li F."/>
            <person name="Zhang H."/>
            <person name="Feng B."/>
            <person name="Zhu X."/>
            <person name="Liu R."/>
            <person name="Schnable J.C."/>
            <person name="Zhu J.-K."/>
            <person name="Zhang H."/>
        </authorList>
    </citation>
    <scope>NUCLEOTIDE SEQUENCE [LARGE SCALE GENOMIC DNA]</scope>
</reference>
<dbReference type="Gene3D" id="1.25.40.20">
    <property type="entry name" value="Ankyrin repeat-containing domain"/>
    <property type="match status" value="2"/>
</dbReference>
<organism evidence="10 11">
    <name type="scientific">Panicum miliaceum</name>
    <name type="common">Proso millet</name>
    <name type="synonym">Broomcorn millet</name>
    <dbReference type="NCBI Taxonomy" id="4540"/>
    <lineage>
        <taxon>Eukaryota</taxon>
        <taxon>Viridiplantae</taxon>
        <taxon>Streptophyta</taxon>
        <taxon>Embryophyta</taxon>
        <taxon>Tracheophyta</taxon>
        <taxon>Spermatophyta</taxon>
        <taxon>Magnoliopsida</taxon>
        <taxon>Liliopsida</taxon>
        <taxon>Poales</taxon>
        <taxon>Poaceae</taxon>
        <taxon>PACMAD clade</taxon>
        <taxon>Panicoideae</taxon>
        <taxon>Panicodae</taxon>
        <taxon>Paniceae</taxon>
        <taxon>Panicinae</taxon>
        <taxon>Panicum</taxon>
        <taxon>Panicum sect. Panicum</taxon>
    </lineage>
</organism>
<evidence type="ECO:0000256" key="8">
    <source>
        <dbReference type="SAM" id="Phobius"/>
    </source>
</evidence>
<comment type="caution">
    <text evidence="10">The sequence shown here is derived from an EMBL/GenBank/DDBJ whole genome shotgun (WGS) entry which is preliminary data.</text>
</comment>
<feature type="repeat" description="ANK" evidence="7">
    <location>
        <begin position="119"/>
        <end position="140"/>
    </location>
</feature>
<dbReference type="Proteomes" id="UP000275267">
    <property type="component" value="Unassembled WGS sequence"/>
</dbReference>
<dbReference type="PANTHER" id="PTHR24186">
    <property type="entry name" value="PROTEIN PHOSPHATASE 1 REGULATORY SUBUNIT"/>
    <property type="match status" value="1"/>
</dbReference>
<keyword evidence="6 8" id="KW-0472">Membrane</keyword>
<dbReference type="Pfam" id="PF13962">
    <property type="entry name" value="PGG"/>
    <property type="match status" value="1"/>
</dbReference>
<dbReference type="GO" id="GO:0005886">
    <property type="term" value="C:plasma membrane"/>
    <property type="evidence" value="ECO:0007669"/>
    <property type="project" value="TreeGrafter"/>
</dbReference>
<keyword evidence="11" id="KW-1185">Reference proteome</keyword>
<dbReference type="PROSITE" id="PS50088">
    <property type="entry name" value="ANK_REPEAT"/>
    <property type="match status" value="4"/>
</dbReference>